<evidence type="ECO:0000313" key="14">
    <source>
        <dbReference type="Proteomes" id="UP000187134"/>
    </source>
</evidence>
<evidence type="ECO:0000256" key="2">
    <source>
        <dbReference type="ARBA" id="ARBA00002803"/>
    </source>
</evidence>
<evidence type="ECO:0000256" key="7">
    <source>
        <dbReference type="ARBA" id="ARBA00022619"/>
    </source>
</evidence>
<dbReference type="InterPro" id="IPR017938">
    <property type="entry name" value="Riboflavin_synthase-like_b-brl"/>
</dbReference>
<dbReference type="EMBL" id="MRTJ01000002">
    <property type="protein sequence ID" value="OMF15009.1"/>
    <property type="molecule type" value="Genomic_DNA"/>
</dbReference>
<feature type="domain" description="Lumazine-binding" evidence="12">
    <location>
        <begin position="8"/>
        <end position="103"/>
    </location>
</feature>
<evidence type="ECO:0000256" key="11">
    <source>
        <dbReference type="PROSITE-ProRule" id="PRU00524"/>
    </source>
</evidence>
<dbReference type="Gene3D" id="2.40.30.20">
    <property type="match status" value="2"/>
</dbReference>
<dbReference type="GO" id="GO:0004746">
    <property type="term" value="F:riboflavin synthase activity"/>
    <property type="evidence" value="ECO:0007669"/>
    <property type="project" value="UniProtKB-UniRule"/>
</dbReference>
<keyword evidence="7" id="KW-0686">Riboflavin biosynthesis</keyword>
<evidence type="ECO:0000256" key="3">
    <source>
        <dbReference type="ARBA" id="ARBA00004887"/>
    </source>
</evidence>
<evidence type="ECO:0000256" key="9">
    <source>
        <dbReference type="ARBA" id="ARBA00022737"/>
    </source>
</evidence>
<keyword evidence="9" id="KW-0677">Repeat</keyword>
<comment type="pathway">
    <text evidence="3">Cofactor biosynthesis; riboflavin biosynthesis; riboflavin from 2-hydroxy-3-oxobutyl phosphate and 5-amino-6-(D-ribitylamino)uracil: step 2/2.</text>
</comment>
<feature type="domain" description="Lumazine-binding" evidence="12">
    <location>
        <begin position="104"/>
        <end position="201"/>
    </location>
</feature>
<reference evidence="13 14" key="1">
    <citation type="submission" date="2016-11" db="EMBL/GenBank/DDBJ databases">
        <title>Paenibacillus species isolates.</title>
        <authorList>
            <person name="Beno S.M."/>
        </authorList>
    </citation>
    <scope>NUCLEOTIDE SEQUENCE [LARGE SCALE GENOMIC DNA]</scope>
    <source>
        <strain evidence="13 14">FSL H8-0246</strain>
    </source>
</reference>
<gene>
    <name evidence="13" type="ORF">BK131_08870</name>
</gene>
<dbReference type="FunFam" id="2.40.30.20:FF:000003">
    <property type="entry name" value="Riboflavin synthase, alpha subunit"/>
    <property type="match status" value="1"/>
</dbReference>
<evidence type="ECO:0000313" key="13">
    <source>
        <dbReference type="EMBL" id="OMF15009.1"/>
    </source>
</evidence>
<dbReference type="PANTHER" id="PTHR21098:SF12">
    <property type="entry name" value="RIBOFLAVIN SYNTHASE"/>
    <property type="match status" value="1"/>
</dbReference>
<dbReference type="FunFam" id="2.40.30.20:FF:000004">
    <property type="entry name" value="Riboflavin synthase, alpha subunit"/>
    <property type="match status" value="1"/>
</dbReference>
<dbReference type="GO" id="GO:0009231">
    <property type="term" value="P:riboflavin biosynthetic process"/>
    <property type="evidence" value="ECO:0007669"/>
    <property type="project" value="UniProtKB-KW"/>
</dbReference>
<proteinExistence type="predicted"/>
<evidence type="ECO:0000256" key="10">
    <source>
        <dbReference type="NCBIfam" id="TIGR00187"/>
    </source>
</evidence>
<dbReference type="SUPFAM" id="SSF63380">
    <property type="entry name" value="Riboflavin synthase domain-like"/>
    <property type="match status" value="2"/>
</dbReference>
<dbReference type="InterPro" id="IPR001783">
    <property type="entry name" value="Lumazine-bd"/>
</dbReference>
<feature type="repeat" description="Lumazine-binding" evidence="11">
    <location>
        <begin position="104"/>
        <end position="201"/>
    </location>
</feature>
<evidence type="ECO:0000259" key="12">
    <source>
        <dbReference type="PROSITE" id="PS51177"/>
    </source>
</evidence>
<evidence type="ECO:0000256" key="4">
    <source>
        <dbReference type="ARBA" id="ARBA00011233"/>
    </source>
</evidence>
<dbReference type="NCBIfam" id="TIGR00187">
    <property type="entry name" value="ribE"/>
    <property type="match status" value="1"/>
</dbReference>
<dbReference type="InterPro" id="IPR023366">
    <property type="entry name" value="ATP_synth_asu-like_sf"/>
</dbReference>
<dbReference type="EC" id="2.5.1.9" evidence="5 10"/>
<evidence type="ECO:0000256" key="8">
    <source>
        <dbReference type="ARBA" id="ARBA00022679"/>
    </source>
</evidence>
<dbReference type="CDD" id="cd00402">
    <property type="entry name" value="Riboflavin_synthase_like"/>
    <property type="match status" value="1"/>
</dbReference>
<accession>A0A1R1BYX3</accession>
<sequence>MNKGGGSMFTGLVEEVGQIRRIGRKGEAMVLNIGASAIMDDLKIGDSVAVNGVCLTATTLEGGGFTADVMPETYRHTNLSQLQSGSKVNLERAMQSGGRFGGHIVQGHVDGTGVIGSITRDQNAIVFEIKPDDHQLFKYLIPKGSVTLDGISLTVVHTSQTAFTVSIIPHTIGETVLNVKKTGDTINIECDILGKYVDHLLQYGRGHQETGAGKPRSISEDFLANHGFA</sequence>
<evidence type="ECO:0000256" key="1">
    <source>
        <dbReference type="ARBA" id="ARBA00000968"/>
    </source>
</evidence>
<comment type="catalytic activity">
    <reaction evidence="1">
        <text>2 6,7-dimethyl-8-(1-D-ribityl)lumazine + H(+) = 5-amino-6-(D-ribitylamino)uracil + riboflavin</text>
        <dbReference type="Rhea" id="RHEA:20772"/>
        <dbReference type="ChEBI" id="CHEBI:15378"/>
        <dbReference type="ChEBI" id="CHEBI:15934"/>
        <dbReference type="ChEBI" id="CHEBI:57986"/>
        <dbReference type="ChEBI" id="CHEBI:58201"/>
        <dbReference type="EC" id="2.5.1.9"/>
    </reaction>
</comment>
<organism evidence="13 14">
    <name type="scientific">Paenibacillus amylolyticus</name>
    <dbReference type="NCBI Taxonomy" id="1451"/>
    <lineage>
        <taxon>Bacteria</taxon>
        <taxon>Bacillati</taxon>
        <taxon>Bacillota</taxon>
        <taxon>Bacilli</taxon>
        <taxon>Bacillales</taxon>
        <taxon>Paenibacillaceae</taxon>
        <taxon>Paenibacillus</taxon>
    </lineage>
</organism>
<comment type="caution">
    <text evidence="13">The sequence shown here is derived from an EMBL/GenBank/DDBJ whole genome shotgun (WGS) entry which is preliminary data.</text>
</comment>
<comment type="function">
    <text evidence="2">Catalyzes the dismutation of two molecules of 6,7-dimethyl-8-ribityllumazine, resulting in the formation of riboflavin and 5-amino-6-(D-ribitylamino)uracil.</text>
</comment>
<dbReference type="NCBIfam" id="NF009566">
    <property type="entry name" value="PRK13020.1"/>
    <property type="match status" value="1"/>
</dbReference>
<protein>
    <recommendedName>
        <fullName evidence="6 10">Riboflavin synthase</fullName>
        <ecNumber evidence="5 10">2.5.1.9</ecNumber>
    </recommendedName>
</protein>
<comment type="subunit">
    <text evidence="4">Homotrimer.</text>
</comment>
<keyword evidence="8" id="KW-0808">Transferase</keyword>
<dbReference type="InterPro" id="IPR026017">
    <property type="entry name" value="Lumazine-bd_dom"/>
</dbReference>
<evidence type="ECO:0000256" key="5">
    <source>
        <dbReference type="ARBA" id="ARBA00012827"/>
    </source>
</evidence>
<dbReference type="AlphaFoldDB" id="A0A1R1BYX3"/>
<feature type="repeat" description="Lumazine-binding" evidence="11">
    <location>
        <begin position="8"/>
        <end position="103"/>
    </location>
</feature>
<dbReference type="Proteomes" id="UP000187134">
    <property type="component" value="Unassembled WGS sequence"/>
</dbReference>
<dbReference type="PANTHER" id="PTHR21098">
    <property type="entry name" value="RIBOFLAVIN SYNTHASE ALPHA CHAIN"/>
    <property type="match status" value="1"/>
</dbReference>
<dbReference type="PROSITE" id="PS51177">
    <property type="entry name" value="LUMAZINE_BIND"/>
    <property type="match status" value="2"/>
</dbReference>
<dbReference type="PIRSF" id="PIRSF000498">
    <property type="entry name" value="Riboflavin_syn_A"/>
    <property type="match status" value="1"/>
</dbReference>
<dbReference type="NCBIfam" id="NF006767">
    <property type="entry name" value="PRK09289.1"/>
    <property type="match status" value="1"/>
</dbReference>
<name>A0A1R1BYX3_PAEAM</name>
<dbReference type="Pfam" id="PF00677">
    <property type="entry name" value="Lum_binding"/>
    <property type="match status" value="2"/>
</dbReference>
<evidence type="ECO:0000256" key="6">
    <source>
        <dbReference type="ARBA" id="ARBA00013950"/>
    </source>
</evidence>